<dbReference type="EMBL" id="JAHWXQ010000005">
    <property type="protein sequence ID" value="MBW3366496.1"/>
    <property type="molecule type" value="Genomic_DNA"/>
</dbReference>
<reference evidence="1 2" key="1">
    <citation type="submission" date="2021-07" db="EMBL/GenBank/DDBJ databases">
        <authorList>
            <person name="Kim M.K."/>
        </authorList>
    </citation>
    <scope>NUCLEOTIDE SEQUENCE [LARGE SCALE GENOMIC DNA]</scope>
    <source>
        <strain evidence="1 2">HLY7-15</strain>
    </source>
</reference>
<keyword evidence="2" id="KW-1185">Reference proteome</keyword>
<comment type="caution">
    <text evidence="1">The sequence shown here is derived from an EMBL/GenBank/DDBJ whole genome shotgun (WGS) entry which is preliminary data.</text>
</comment>
<evidence type="ECO:0000313" key="1">
    <source>
        <dbReference type="EMBL" id="MBW3366496.1"/>
    </source>
</evidence>
<dbReference type="Proteomes" id="UP000774935">
    <property type="component" value="Unassembled WGS sequence"/>
</dbReference>
<dbReference type="RefSeq" id="WP_199111234.1">
    <property type="nucleotide sequence ID" value="NZ_JAHWXQ010000005.1"/>
</dbReference>
<proteinExistence type="predicted"/>
<organism evidence="1 2">
    <name type="scientific">Pontibacter populi</name>
    <dbReference type="NCBI Taxonomy" id="890055"/>
    <lineage>
        <taxon>Bacteria</taxon>
        <taxon>Pseudomonadati</taxon>
        <taxon>Bacteroidota</taxon>
        <taxon>Cytophagia</taxon>
        <taxon>Cytophagales</taxon>
        <taxon>Hymenobacteraceae</taxon>
        <taxon>Pontibacter</taxon>
    </lineage>
</organism>
<sequence length="401" mass="45667">MSEFTLKINQSLVERTLDRIDFNPYKFIWDQSSNLREEAIIADDVNQVLLDFDQKLDDLGESALKTLDEDAKNEGLFTKSLEEFNEGGFQELLKKDSLLLSEDEKLKIKHYTKLEELQASIIFGNELAAEYVLNNGAVFSVDETIAQEAKIILGQAQAINRLDRETLILGSSFFKKVGGVLRNAAKTIGKWFKTQIAKVIQIGKPELKRLEINIWNRPRIILGNPVLINNLNVSVYNLSVHIPYSWRVPIPGQDWHHNVLKLNIRLGEVLVSTDSQYDLFPENNKIFVAPRFNTFKFSFKIFEIPFTISLSGLVNKILDNKRIEIYDVSNLALPLKLLDMKYEIEDVKAVTLANGLALEVGIRVSDTFMLRTTTKQISHKVTKGINKRNKVTVKTSGNGRR</sequence>
<name>A0ABS6XET1_9BACT</name>
<gene>
    <name evidence="1" type="ORF">KYK27_15645</name>
</gene>
<evidence type="ECO:0000313" key="2">
    <source>
        <dbReference type="Proteomes" id="UP000774935"/>
    </source>
</evidence>
<accession>A0ABS6XET1</accession>
<protein>
    <submittedName>
        <fullName evidence="1">Uncharacterized protein</fullName>
    </submittedName>
</protein>